<sequence length="78" mass="8550">MSGRYRHVLEVHVNKEDMFTCSACDFSHCSSIAEARNHAGTAHPDENACPQSKSGSTSAGALQVVQLFYEAWAHLNKN</sequence>
<accession>A0AAF3EEB7</accession>
<evidence type="ECO:0000313" key="2">
    <source>
        <dbReference type="WBParaSite" id="MBELARI_LOCUS12317"/>
    </source>
</evidence>
<keyword evidence="1" id="KW-1185">Reference proteome</keyword>
<dbReference type="Proteomes" id="UP000887575">
    <property type="component" value="Unassembled WGS sequence"/>
</dbReference>
<evidence type="ECO:0000313" key="1">
    <source>
        <dbReference type="Proteomes" id="UP000887575"/>
    </source>
</evidence>
<name>A0AAF3EEB7_9BILA</name>
<reference evidence="2" key="1">
    <citation type="submission" date="2024-02" db="UniProtKB">
        <authorList>
            <consortium name="WormBaseParasite"/>
        </authorList>
    </citation>
    <scope>IDENTIFICATION</scope>
</reference>
<dbReference type="WBParaSite" id="MBELARI_LOCUS12317">
    <property type="protein sequence ID" value="MBELARI_LOCUS12317"/>
    <property type="gene ID" value="MBELARI_LOCUS12317"/>
</dbReference>
<protein>
    <submittedName>
        <fullName evidence="2">Uncharacterized protein</fullName>
    </submittedName>
</protein>
<dbReference type="AlphaFoldDB" id="A0AAF3EEB7"/>
<proteinExistence type="predicted"/>
<organism evidence="1 2">
    <name type="scientific">Mesorhabditis belari</name>
    <dbReference type="NCBI Taxonomy" id="2138241"/>
    <lineage>
        <taxon>Eukaryota</taxon>
        <taxon>Metazoa</taxon>
        <taxon>Ecdysozoa</taxon>
        <taxon>Nematoda</taxon>
        <taxon>Chromadorea</taxon>
        <taxon>Rhabditida</taxon>
        <taxon>Rhabditina</taxon>
        <taxon>Rhabditomorpha</taxon>
        <taxon>Rhabditoidea</taxon>
        <taxon>Rhabditidae</taxon>
        <taxon>Mesorhabditinae</taxon>
        <taxon>Mesorhabditis</taxon>
    </lineage>
</organism>